<protein>
    <submittedName>
        <fullName evidence="1">Uncharacterized protein</fullName>
    </submittedName>
</protein>
<sequence length="40" mass="4879">AELRRLTKFSKRRGAEKLISENYKRAGFRNERYNSLLKYD</sequence>
<accession>X1UI54</accession>
<name>X1UI54_9ZZZZ</name>
<proteinExistence type="predicted"/>
<reference evidence="1" key="1">
    <citation type="journal article" date="2014" name="Front. Microbiol.">
        <title>High frequency of phylogenetically diverse reductive dehalogenase-homologous genes in deep subseafloor sedimentary metagenomes.</title>
        <authorList>
            <person name="Kawai M."/>
            <person name="Futagami T."/>
            <person name="Toyoda A."/>
            <person name="Takaki Y."/>
            <person name="Nishi S."/>
            <person name="Hori S."/>
            <person name="Arai W."/>
            <person name="Tsubouchi T."/>
            <person name="Morono Y."/>
            <person name="Uchiyama I."/>
            <person name="Ito T."/>
            <person name="Fujiyama A."/>
            <person name="Inagaki F."/>
            <person name="Takami H."/>
        </authorList>
    </citation>
    <scope>NUCLEOTIDE SEQUENCE</scope>
    <source>
        <strain evidence="1">Expedition CK06-06</strain>
    </source>
</reference>
<feature type="non-terminal residue" evidence="1">
    <location>
        <position position="1"/>
    </location>
</feature>
<gene>
    <name evidence="1" type="ORF">S12H4_33579</name>
</gene>
<dbReference type="EMBL" id="BARW01019798">
    <property type="protein sequence ID" value="GAI99560.1"/>
    <property type="molecule type" value="Genomic_DNA"/>
</dbReference>
<comment type="caution">
    <text evidence="1">The sequence shown here is derived from an EMBL/GenBank/DDBJ whole genome shotgun (WGS) entry which is preliminary data.</text>
</comment>
<evidence type="ECO:0000313" key="1">
    <source>
        <dbReference type="EMBL" id="GAI99560.1"/>
    </source>
</evidence>
<dbReference type="AlphaFoldDB" id="X1UI54"/>
<organism evidence="1">
    <name type="scientific">marine sediment metagenome</name>
    <dbReference type="NCBI Taxonomy" id="412755"/>
    <lineage>
        <taxon>unclassified sequences</taxon>
        <taxon>metagenomes</taxon>
        <taxon>ecological metagenomes</taxon>
    </lineage>
</organism>